<protein>
    <submittedName>
        <fullName evidence="8">GMC oxidoreductase</fullName>
    </submittedName>
</protein>
<dbReference type="InterPro" id="IPR007867">
    <property type="entry name" value="GMC_OxRtase_C"/>
</dbReference>
<gene>
    <name evidence="8" type="ORF">ACFPYJ_11305</name>
</gene>
<dbReference type="SUPFAM" id="SSF51905">
    <property type="entry name" value="FAD/NAD(P)-binding domain"/>
    <property type="match status" value="1"/>
</dbReference>
<evidence type="ECO:0000256" key="5">
    <source>
        <dbReference type="ARBA" id="ARBA00023002"/>
    </source>
</evidence>
<reference evidence="9" key="1">
    <citation type="journal article" date="2019" name="Int. J. Syst. Evol. Microbiol.">
        <title>The Global Catalogue of Microorganisms (GCM) 10K type strain sequencing project: providing services to taxonomists for standard genome sequencing and annotation.</title>
        <authorList>
            <consortium name="The Broad Institute Genomics Platform"/>
            <consortium name="The Broad Institute Genome Sequencing Center for Infectious Disease"/>
            <person name="Wu L."/>
            <person name="Ma J."/>
        </authorList>
    </citation>
    <scope>NUCLEOTIDE SEQUENCE [LARGE SCALE GENOMIC DNA]</scope>
    <source>
        <strain evidence="9">CGMCC 1.3240</strain>
    </source>
</reference>
<feature type="domain" description="Glucose-methanol-choline oxidoreductase C-terminal" evidence="7">
    <location>
        <begin position="282"/>
        <end position="400"/>
    </location>
</feature>
<evidence type="ECO:0000256" key="4">
    <source>
        <dbReference type="ARBA" id="ARBA00022827"/>
    </source>
</evidence>
<dbReference type="Proteomes" id="UP001596047">
    <property type="component" value="Unassembled WGS sequence"/>
</dbReference>
<organism evidence="8 9">
    <name type="scientific">Paenibacillus solisilvae</name>
    <dbReference type="NCBI Taxonomy" id="2486751"/>
    <lineage>
        <taxon>Bacteria</taxon>
        <taxon>Bacillati</taxon>
        <taxon>Bacillota</taxon>
        <taxon>Bacilli</taxon>
        <taxon>Bacillales</taxon>
        <taxon>Paenibacillaceae</taxon>
        <taxon>Paenibacillus</taxon>
    </lineage>
</organism>
<evidence type="ECO:0000256" key="1">
    <source>
        <dbReference type="ARBA" id="ARBA00001974"/>
    </source>
</evidence>
<keyword evidence="4" id="KW-0274">FAD</keyword>
<evidence type="ECO:0000259" key="7">
    <source>
        <dbReference type="Pfam" id="PF05199"/>
    </source>
</evidence>
<comment type="caution">
    <text evidence="8">The sequence shown here is derived from an EMBL/GenBank/DDBJ whole genome shotgun (WGS) entry which is preliminary data.</text>
</comment>
<dbReference type="PANTHER" id="PTHR42784">
    <property type="entry name" value="PYRANOSE 2-OXIDASE"/>
    <property type="match status" value="1"/>
</dbReference>
<dbReference type="InterPro" id="IPR036188">
    <property type="entry name" value="FAD/NAD-bd_sf"/>
</dbReference>
<dbReference type="Pfam" id="PF00732">
    <property type="entry name" value="GMC_oxred_N"/>
    <property type="match status" value="1"/>
</dbReference>
<feature type="domain" description="Glucose-methanol-choline oxidoreductase N-terminal" evidence="6">
    <location>
        <begin position="65"/>
        <end position="215"/>
    </location>
</feature>
<dbReference type="InterPro" id="IPR051473">
    <property type="entry name" value="P2Ox-like"/>
</dbReference>
<evidence type="ECO:0000313" key="8">
    <source>
        <dbReference type="EMBL" id="MFC5649698.1"/>
    </source>
</evidence>
<dbReference type="SUPFAM" id="SSF54373">
    <property type="entry name" value="FAD-linked reductases, C-terminal domain"/>
    <property type="match status" value="1"/>
</dbReference>
<dbReference type="Pfam" id="PF05199">
    <property type="entry name" value="GMC_oxred_C"/>
    <property type="match status" value="1"/>
</dbReference>
<sequence>MLIPTNTHNIATLDGKRLQQYYIDNSFPVADTDFREVIALGGRTLTWNALAPRMYTNTDYGWPIPEQEMERYYNIAEQTMRVTSEFYNDSPLNKLLLDQMWGNHYPHAMNSPMAVDLRKSHDAIIHSNVYFSSIEFLAEAMNYRPFDLCVKTRAVKVLTDNTRVTGVRVMSLNKQTFDLKTKCLVLSANTFETPRLLLYSGIPGRAIGHYLTDHTAALASTRLEPQYKRGISGAVGILIPQVSGKPYQVQIEYPFMETFHSLQNLIKAPFELTIIGVSMVQPRFENRITLDPQKIDAFGLPEVKVHYSITERDWANLDETEKTVKELTTLFNLPVITTNRNEAPYIGHHASSTCRMGDDPSTSAVNRFGQIHGISGLYVADNSVIPVLGAANPTLTTVALSIRTADYIAGQL</sequence>
<dbReference type="RefSeq" id="WP_379188230.1">
    <property type="nucleotide sequence ID" value="NZ_JBHSOW010000040.1"/>
</dbReference>
<name>A0ABW0VWY1_9BACL</name>
<comment type="cofactor">
    <cofactor evidence="1">
        <name>FAD</name>
        <dbReference type="ChEBI" id="CHEBI:57692"/>
    </cofactor>
</comment>
<proteinExistence type="inferred from homology"/>
<comment type="similarity">
    <text evidence="2">Belongs to the GMC oxidoreductase family.</text>
</comment>
<evidence type="ECO:0000256" key="3">
    <source>
        <dbReference type="ARBA" id="ARBA00022630"/>
    </source>
</evidence>
<keyword evidence="5" id="KW-0560">Oxidoreductase</keyword>
<dbReference type="Gene3D" id="3.50.50.60">
    <property type="entry name" value="FAD/NAD(P)-binding domain"/>
    <property type="match status" value="2"/>
</dbReference>
<evidence type="ECO:0000259" key="6">
    <source>
        <dbReference type="Pfam" id="PF00732"/>
    </source>
</evidence>
<accession>A0ABW0VWY1</accession>
<dbReference type="PANTHER" id="PTHR42784:SF1">
    <property type="entry name" value="PYRANOSE 2-OXIDASE"/>
    <property type="match status" value="1"/>
</dbReference>
<dbReference type="InterPro" id="IPR000172">
    <property type="entry name" value="GMC_OxRdtase_N"/>
</dbReference>
<keyword evidence="9" id="KW-1185">Reference proteome</keyword>
<evidence type="ECO:0000313" key="9">
    <source>
        <dbReference type="Proteomes" id="UP001596047"/>
    </source>
</evidence>
<keyword evidence="3" id="KW-0285">Flavoprotein</keyword>
<dbReference type="EMBL" id="JBHSOW010000040">
    <property type="protein sequence ID" value="MFC5649698.1"/>
    <property type="molecule type" value="Genomic_DNA"/>
</dbReference>
<evidence type="ECO:0000256" key="2">
    <source>
        <dbReference type="ARBA" id="ARBA00010790"/>
    </source>
</evidence>